<dbReference type="OrthoDB" id="20689at2759"/>
<dbReference type="CDD" id="cd09392">
    <property type="entry name" value="LIM2_Lrg1p_like"/>
    <property type="match status" value="1"/>
</dbReference>
<feature type="compositionally biased region" description="Low complexity" evidence="7">
    <location>
        <begin position="50"/>
        <end position="60"/>
    </location>
</feature>
<feature type="compositionally biased region" description="Low complexity" evidence="7">
    <location>
        <begin position="1091"/>
        <end position="1114"/>
    </location>
</feature>
<comment type="subcellular location">
    <subcellularLocation>
        <location evidence="1">Nucleus</location>
    </subcellularLocation>
</comment>
<dbReference type="InterPro" id="IPR008936">
    <property type="entry name" value="Rho_GTPase_activation_prot"/>
</dbReference>
<keyword evidence="6" id="KW-0440">LIM domain</keyword>
<dbReference type="SUPFAM" id="SSF57716">
    <property type="entry name" value="Glucocorticoid receptor-like (DNA-binding domain)"/>
    <property type="match status" value="3"/>
</dbReference>
<dbReference type="SMART" id="SM00132">
    <property type="entry name" value="LIM"/>
    <property type="match status" value="3"/>
</dbReference>
<evidence type="ECO:0000256" key="1">
    <source>
        <dbReference type="ARBA" id="ARBA00004123"/>
    </source>
</evidence>
<dbReference type="AlphaFoldDB" id="A0A6A6BS22"/>
<dbReference type="Gene3D" id="2.10.110.10">
    <property type="entry name" value="Cysteine Rich Protein"/>
    <property type="match status" value="4"/>
</dbReference>
<organism evidence="10 11">
    <name type="scientific">Aplosporella prunicola CBS 121167</name>
    <dbReference type="NCBI Taxonomy" id="1176127"/>
    <lineage>
        <taxon>Eukaryota</taxon>
        <taxon>Fungi</taxon>
        <taxon>Dikarya</taxon>
        <taxon>Ascomycota</taxon>
        <taxon>Pezizomycotina</taxon>
        <taxon>Dothideomycetes</taxon>
        <taxon>Dothideomycetes incertae sedis</taxon>
        <taxon>Botryosphaeriales</taxon>
        <taxon>Aplosporellaceae</taxon>
        <taxon>Aplosporella</taxon>
    </lineage>
</organism>
<dbReference type="PROSITE" id="PS50023">
    <property type="entry name" value="LIM_DOMAIN_2"/>
    <property type="match status" value="3"/>
</dbReference>
<dbReference type="FunFam" id="2.10.110.10:FF:000058">
    <property type="entry name" value="Rho GTPase activator Lrg11"/>
    <property type="match status" value="1"/>
</dbReference>
<keyword evidence="5" id="KW-0539">Nucleus</keyword>
<feature type="region of interest" description="Disordered" evidence="7">
    <location>
        <begin position="606"/>
        <end position="660"/>
    </location>
</feature>
<proteinExistence type="predicted"/>
<dbReference type="InterPro" id="IPR001781">
    <property type="entry name" value="Znf_LIM"/>
</dbReference>
<feature type="domain" description="LIM zinc-binding" evidence="8">
    <location>
        <begin position="432"/>
        <end position="494"/>
    </location>
</feature>
<dbReference type="PANTHER" id="PTHR24215:SF10">
    <property type="entry name" value="RHO-GTPASE-ACTIVATING PROTEIN LRG1"/>
    <property type="match status" value="1"/>
</dbReference>
<dbReference type="PANTHER" id="PTHR24215">
    <property type="entry name" value="RHO-GTPASE-ACTIVATING PROTEIN LRG1"/>
    <property type="match status" value="1"/>
</dbReference>
<feature type="domain" description="Rho-GAP" evidence="9">
    <location>
        <begin position="804"/>
        <end position="1007"/>
    </location>
</feature>
<dbReference type="FunFam" id="1.10.555.10:FF:000033">
    <property type="entry name" value="Rho GTPase activator (Lrg11)"/>
    <property type="match status" value="1"/>
</dbReference>
<evidence type="ECO:0000313" key="10">
    <source>
        <dbReference type="EMBL" id="KAF2146588.1"/>
    </source>
</evidence>
<dbReference type="GO" id="GO:0030695">
    <property type="term" value="F:GTPase regulator activity"/>
    <property type="evidence" value="ECO:0007669"/>
    <property type="project" value="UniProtKB-ARBA"/>
</dbReference>
<feature type="compositionally biased region" description="Polar residues" evidence="7">
    <location>
        <begin position="607"/>
        <end position="618"/>
    </location>
</feature>
<dbReference type="GO" id="GO:0030036">
    <property type="term" value="P:actin cytoskeleton organization"/>
    <property type="evidence" value="ECO:0007669"/>
    <property type="project" value="TreeGrafter"/>
</dbReference>
<dbReference type="Pfam" id="PF00412">
    <property type="entry name" value="LIM"/>
    <property type="match status" value="2"/>
</dbReference>
<feature type="region of interest" description="Disordered" evidence="7">
    <location>
        <begin position="1"/>
        <end position="62"/>
    </location>
</feature>
<dbReference type="RefSeq" id="XP_033402297.1">
    <property type="nucleotide sequence ID" value="XM_033536367.1"/>
</dbReference>
<feature type="compositionally biased region" description="Low complexity" evidence="7">
    <location>
        <begin position="574"/>
        <end position="586"/>
    </location>
</feature>
<dbReference type="GO" id="GO:0046872">
    <property type="term" value="F:metal ion binding"/>
    <property type="evidence" value="ECO:0007669"/>
    <property type="project" value="UniProtKB-KW"/>
</dbReference>
<dbReference type="Pfam" id="PF00620">
    <property type="entry name" value="RhoGAP"/>
    <property type="match status" value="1"/>
</dbReference>
<evidence type="ECO:0000256" key="4">
    <source>
        <dbReference type="ARBA" id="ARBA00022833"/>
    </source>
</evidence>
<dbReference type="PROSITE" id="PS50238">
    <property type="entry name" value="RHOGAP"/>
    <property type="match status" value="1"/>
</dbReference>
<dbReference type="InterPro" id="IPR000198">
    <property type="entry name" value="RhoGAP_dom"/>
</dbReference>
<evidence type="ECO:0000256" key="5">
    <source>
        <dbReference type="ARBA" id="ARBA00023242"/>
    </source>
</evidence>
<dbReference type="PROSITE" id="PS00478">
    <property type="entry name" value="LIM_DOMAIN_1"/>
    <property type="match status" value="3"/>
</dbReference>
<dbReference type="GO" id="GO:0007165">
    <property type="term" value="P:signal transduction"/>
    <property type="evidence" value="ECO:0007669"/>
    <property type="project" value="InterPro"/>
</dbReference>
<gene>
    <name evidence="10" type="ORF">K452DRAFT_218592</name>
</gene>
<reference evidence="10" key="1">
    <citation type="journal article" date="2020" name="Stud. Mycol.">
        <title>101 Dothideomycetes genomes: a test case for predicting lifestyles and emergence of pathogens.</title>
        <authorList>
            <person name="Haridas S."/>
            <person name="Albert R."/>
            <person name="Binder M."/>
            <person name="Bloem J."/>
            <person name="Labutti K."/>
            <person name="Salamov A."/>
            <person name="Andreopoulos B."/>
            <person name="Baker S."/>
            <person name="Barry K."/>
            <person name="Bills G."/>
            <person name="Bluhm B."/>
            <person name="Cannon C."/>
            <person name="Castanera R."/>
            <person name="Culley D."/>
            <person name="Daum C."/>
            <person name="Ezra D."/>
            <person name="Gonzalez J."/>
            <person name="Henrissat B."/>
            <person name="Kuo A."/>
            <person name="Liang C."/>
            <person name="Lipzen A."/>
            <person name="Lutzoni F."/>
            <person name="Magnuson J."/>
            <person name="Mondo S."/>
            <person name="Nolan M."/>
            <person name="Ohm R."/>
            <person name="Pangilinan J."/>
            <person name="Park H.-J."/>
            <person name="Ramirez L."/>
            <person name="Alfaro M."/>
            <person name="Sun H."/>
            <person name="Tritt A."/>
            <person name="Yoshinaga Y."/>
            <person name="Zwiers L.-H."/>
            <person name="Turgeon B."/>
            <person name="Goodwin S."/>
            <person name="Spatafora J."/>
            <person name="Crous P."/>
            <person name="Grigoriev I."/>
        </authorList>
    </citation>
    <scope>NUCLEOTIDE SEQUENCE</scope>
    <source>
        <strain evidence="10">CBS 121167</strain>
    </source>
</reference>
<evidence type="ECO:0000256" key="3">
    <source>
        <dbReference type="ARBA" id="ARBA00022737"/>
    </source>
</evidence>
<dbReference type="GeneID" id="54293863"/>
<dbReference type="GO" id="GO:0005634">
    <property type="term" value="C:nucleus"/>
    <property type="evidence" value="ECO:0007669"/>
    <property type="project" value="UniProtKB-SubCell"/>
</dbReference>
<dbReference type="SMART" id="SM00324">
    <property type="entry name" value="RhoGAP"/>
    <property type="match status" value="1"/>
</dbReference>
<evidence type="ECO:0000259" key="8">
    <source>
        <dbReference type="PROSITE" id="PS50023"/>
    </source>
</evidence>
<dbReference type="GO" id="GO:0005737">
    <property type="term" value="C:cytoplasm"/>
    <property type="evidence" value="ECO:0007669"/>
    <property type="project" value="TreeGrafter"/>
</dbReference>
<evidence type="ECO:0000313" key="11">
    <source>
        <dbReference type="Proteomes" id="UP000799438"/>
    </source>
</evidence>
<dbReference type="CDD" id="cd04397">
    <property type="entry name" value="RhoGAP_fLRG1"/>
    <property type="match status" value="1"/>
</dbReference>
<keyword evidence="3" id="KW-0677">Repeat</keyword>
<accession>A0A6A6BS22</accession>
<evidence type="ECO:0000256" key="2">
    <source>
        <dbReference type="ARBA" id="ARBA00022723"/>
    </source>
</evidence>
<dbReference type="EMBL" id="ML995475">
    <property type="protein sequence ID" value="KAF2146588.1"/>
    <property type="molecule type" value="Genomic_DNA"/>
</dbReference>
<dbReference type="Gene3D" id="1.10.555.10">
    <property type="entry name" value="Rho GTPase activation protein"/>
    <property type="match status" value="1"/>
</dbReference>
<dbReference type="Proteomes" id="UP000799438">
    <property type="component" value="Unassembled WGS sequence"/>
</dbReference>
<sequence length="1167" mass="128855">MGDADDFPPSNNNGPSAALQGGPGPLEEDDRSRAPENAADARPARDRSRGQGSRRPSGSRTCGKCGGHLTGQFVRALGDTYHLECFTCHDCDKIVASKFFPVPDQGPNQYPLCETDYFRRLDLLCYDCGGALRGSYITALDRKYHIEHFTCSVCPTVFGAQDSYYEHDGSVYCHFHYSTKFAQRCNGCQTAILKQFVEIFRNGQNQHWHPECYMIHKFWNVRLHSSGEPVVDKALVVEEDNEELRKDVRMEEERVEERVNWIWKTLSAFEERSATCISDMLLHVSNGAYFDGVLAARRFIVHIDLLFEAADDLDRLLVAETPKGLSYSREAKLLCKKVVAFFQLLAQSQDTGVRRLGVTQELLSLVTGLAHYLKLLIRICLQGALKLERETGSAQGLTAFMDQINALEPKLEADGTAEAAADSALLVQRVADTCPVCDKPVEDKCMKQGNRVFHVACMACQDCDKDLRELHDARWSSVHERLLCTQCATSVSDAESGFVQVTRLRQYIHLLRVAHARLLATLRTSGALPHTSGLDDPNLMDYDSNSGHRLSPAGSDAADPPLLRSDTRSKSYTGHNSGAAHAANSSYEQTLGDIRRLRSTRLDKHLSNTMKRPRQSTVMDGPAGVRPGSAGDATEGTSQAMRIEQSREQANDTRPLTFGSNGIALDDIPRIVAAEQAKDQRPNAARYARDHLVGQEPKPKLVNGHRRDVSGANELDKAIAAGETHTGGKKYFSELTALEYFIVRHVAVLSMEPLLEGHFNQEELLELIESQKRPNFWNKFGKAFQGGKQKEPKGAKGKKGVFGKALEYVVERDGAESTDCVGPGTLKVPALVQDAVSAMRTMDMSVEGVFRKNGNIKRLRELTEEIDAKGGDAVDLTRESPVQVAALLKKFLRELPDPVMTFKLHRLFITGAKIPDEDKRRRVLHLTCCLMPKVHRDTMEVLFTFMNWVSSFHTVDEETGSKMDIHNLATVIAPNILYSSTKSPDMDSSFLAIEAVHTLIQCNDSMCEVPEDLQSILTDSSMFDLSAELTTKEILKRVGELGKIPQTTVQTIPAQHNSGRSSTPVVARIETDPASWQTESSVRHVGGNGPGKNNPNQGPSNSHHNGHQQNHNNNLGAPNPPYAHPSSSPESQGSHGSRGGSPSRYYQQHRPPQGPSRPGHVAPTGAT</sequence>
<feature type="region of interest" description="Disordered" evidence="7">
    <location>
        <begin position="1073"/>
        <end position="1167"/>
    </location>
</feature>
<dbReference type="SUPFAM" id="SSF48350">
    <property type="entry name" value="GTPase activation domain, GAP"/>
    <property type="match status" value="1"/>
</dbReference>
<dbReference type="CDD" id="cd09391">
    <property type="entry name" value="LIM1_Lrg1p_like"/>
    <property type="match status" value="1"/>
</dbReference>
<evidence type="ECO:0000259" key="9">
    <source>
        <dbReference type="PROSITE" id="PS50238"/>
    </source>
</evidence>
<dbReference type="FunFam" id="2.10.110.10:FF:000112">
    <property type="entry name" value="Rho GTPase activator (Lrg11)"/>
    <property type="match status" value="1"/>
</dbReference>
<name>A0A6A6BS22_9PEZI</name>
<protein>
    <recommendedName>
        <fullName evidence="12">RhoGAP-domain-containing protein</fullName>
    </recommendedName>
</protein>
<feature type="domain" description="LIM zinc-binding" evidence="8">
    <location>
        <begin position="60"/>
        <end position="120"/>
    </location>
</feature>
<feature type="compositionally biased region" description="Low complexity" evidence="7">
    <location>
        <begin position="1124"/>
        <end position="1143"/>
    </location>
</feature>
<keyword evidence="11" id="KW-1185">Reference proteome</keyword>
<evidence type="ECO:0008006" key="12">
    <source>
        <dbReference type="Google" id="ProtNLM"/>
    </source>
</evidence>
<keyword evidence="4 6" id="KW-0862">Zinc</keyword>
<feature type="region of interest" description="Disordered" evidence="7">
    <location>
        <begin position="527"/>
        <end position="588"/>
    </location>
</feature>
<evidence type="ECO:0000256" key="6">
    <source>
        <dbReference type="PROSITE-ProRule" id="PRU00125"/>
    </source>
</evidence>
<evidence type="ECO:0000256" key="7">
    <source>
        <dbReference type="SAM" id="MobiDB-lite"/>
    </source>
</evidence>
<keyword evidence="2 6" id="KW-0479">Metal-binding</keyword>
<feature type="domain" description="LIM zinc-binding" evidence="8">
    <location>
        <begin position="123"/>
        <end position="183"/>
    </location>
</feature>